<keyword evidence="1" id="KW-0929">Antimicrobial</keyword>
<feature type="region of interest" description="Disordered" evidence="3">
    <location>
        <begin position="1"/>
        <end position="71"/>
    </location>
</feature>
<dbReference type="SMART" id="SM00644">
    <property type="entry name" value="Ami_2"/>
    <property type="match status" value="1"/>
</dbReference>
<evidence type="ECO:0000256" key="3">
    <source>
        <dbReference type="SAM" id="MobiDB-lite"/>
    </source>
</evidence>
<dbReference type="InterPro" id="IPR036365">
    <property type="entry name" value="PGBD-like_sf"/>
</dbReference>
<dbReference type="SUPFAM" id="SSF47090">
    <property type="entry name" value="PGBD-like"/>
    <property type="match status" value="1"/>
</dbReference>
<organism evidence="5">
    <name type="scientific">Siphoviridae sp. ctcRb7</name>
    <dbReference type="NCBI Taxonomy" id="2825572"/>
    <lineage>
        <taxon>Viruses</taxon>
        <taxon>Duplodnaviria</taxon>
        <taxon>Heunggongvirae</taxon>
        <taxon>Uroviricota</taxon>
        <taxon>Caudoviricetes</taxon>
    </lineage>
</organism>
<protein>
    <submittedName>
        <fullName evidence="5">N-acetylmuramoyl-L-alanine amidase</fullName>
    </submittedName>
</protein>
<feature type="compositionally biased region" description="Polar residues" evidence="3">
    <location>
        <begin position="52"/>
        <end position="71"/>
    </location>
</feature>
<evidence type="ECO:0000259" key="4">
    <source>
        <dbReference type="SMART" id="SM00644"/>
    </source>
</evidence>
<keyword evidence="2" id="KW-0081">Bacteriolytic enzyme</keyword>
<dbReference type="InterPro" id="IPR036366">
    <property type="entry name" value="PGBDSf"/>
</dbReference>
<dbReference type="Gene3D" id="1.10.101.10">
    <property type="entry name" value="PGBD-like superfamily/PGBD"/>
    <property type="match status" value="1"/>
</dbReference>
<sequence>MKQRYRLRSRSAKCRMLRSHAPTSGSASQSTTSQRQVSPTTGGTTQAAQTQRMPISTGSPSSMNSRTERTTAMTVNSAVTDTLWGPNFDPGRPYGEPLGIVIHHWGADGQSHDAVAAYLARPDGNTSAHYVASGGRVTQIVHDYDRAWHCMGNNACTIGIECRPECDAADVETVAQLIAAIREEWGYLPLSGHQEHFPTECPGRWQARLDELDARALLIQGGGPAVPALADPDPGSLQVDGWWGPATTAALQAYLGTPVDGTVSSQDGAWRENLPAAGAGWDFENDPDGSQMVSALQARLGVPVDGILGPETIAALQARLGVPVDGYAGMATVAALQAHLNEGTL</sequence>
<accession>A0A8S5U2W8</accession>
<reference evidence="5" key="1">
    <citation type="journal article" date="2021" name="Proc. Natl. Acad. Sci. U.S.A.">
        <title>A Catalog of Tens of Thousands of Viruses from Human Metagenomes Reveals Hidden Associations with Chronic Diseases.</title>
        <authorList>
            <person name="Tisza M.J."/>
            <person name="Buck C.B."/>
        </authorList>
    </citation>
    <scope>NUCLEOTIDE SEQUENCE</scope>
    <source>
        <strain evidence="5">CtcRb7</strain>
    </source>
</reference>
<dbReference type="CDD" id="cd06583">
    <property type="entry name" value="PGRP"/>
    <property type="match status" value="1"/>
</dbReference>
<dbReference type="GO" id="GO:0042742">
    <property type="term" value="P:defense response to bacterium"/>
    <property type="evidence" value="ECO:0007669"/>
    <property type="project" value="UniProtKB-KW"/>
</dbReference>
<feature type="domain" description="N-acetylmuramoyl-L-alanine amidase" evidence="4">
    <location>
        <begin position="85"/>
        <end position="203"/>
    </location>
</feature>
<dbReference type="SUPFAM" id="SSF55846">
    <property type="entry name" value="N-acetylmuramoyl-L-alanine amidase-like"/>
    <property type="match status" value="1"/>
</dbReference>
<evidence type="ECO:0000256" key="1">
    <source>
        <dbReference type="ARBA" id="ARBA00022529"/>
    </source>
</evidence>
<dbReference type="Gene3D" id="3.40.80.10">
    <property type="entry name" value="Peptidoglycan recognition protein-like"/>
    <property type="match status" value="1"/>
</dbReference>
<feature type="compositionally biased region" description="Basic residues" evidence="3">
    <location>
        <begin position="1"/>
        <end position="18"/>
    </location>
</feature>
<dbReference type="GO" id="GO:0009253">
    <property type="term" value="P:peptidoglycan catabolic process"/>
    <property type="evidence" value="ECO:0007669"/>
    <property type="project" value="InterPro"/>
</dbReference>
<dbReference type="Pfam" id="PF01510">
    <property type="entry name" value="Amidase_2"/>
    <property type="match status" value="1"/>
</dbReference>
<name>A0A8S5U2W8_9CAUD</name>
<dbReference type="GO" id="GO:0001897">
    <property type="term" value="P:symbiont-mediated cytolysis of host cell"/>
    <property type="evidence" value="ECO:0007669"/>
    <property type="project" value="UniProtKB-ARBA"/>
</dbReference>
<proteinExistence type="predicted"/>
<feature type="compositionally biased region" description="Low complexity" evidence="3">
    <location>
        <begin position="23"/>
        <end position="51"/>
    </location>
</feature>
<dbReference type="EMBL" id="BK015996">
    <property type="protein sequence ID" value="DAF88800.1"/>
    <property type="molecule type" value="Genomic_DNA"/>
</dbReference>
<evidence type="ECO:0000256" key="2">
    <source>
        <dbReference type="ARBA" id="ARBA00022638"/>
    </source>
</evidence>
<evidence type="ECO:0000313" key="5">
    <source>
        <dbReference type="EMBL" id="DAF88800.1"/>
    </source>
</evidence>
<dbReference type="GO" id="GO:0008745">
    <property type="term" value="F:N-acetylmuramoyl-L-alanine amidase activity"/>
    <property type="evidence" value="ECO:0007669"/>
    <property type="project" value="InterPro"/>
</dbReference>
<dbReference type="InterPro" id="IPR036505">
    <property type="entry name" value="Amidase/PGRP_sf"/>
</dbReference>
<dbReference type="InterPro" id="IPR002502">
    <property type="entry name" value="Amidase_domain"/>
</dbReference>